<keyword evidence="2" id="KW-0732">Signal</keyword>
<dbReference type="EMBL" id="JAGPUO010000012">
    <property type="protein sequence ID" value="KAG5659137.1"/>
    <property type="molecule type" value="Genomic_DNA"/>
</dbReference>
<evidence type="ECO:0000313" key="4">
    <source>
        <dbReference type="Proteomes" id="UP000782241"/>
    </source>
</evidence>
<reference evidence="3" key="1">
    <citation type="submission" date="2021-04" db="EMBL/GenBank/DDBJ databases">
        <title>Draft genome of Fusarium avenaceum strain F156N33, isolated from an atmospheric sample in Virginia.</title>
        <authorList>
            <person name="Yang S."/>
            <person name="Vinatzer B.A."/>
            <person name="Coleman J."/>
        </authorList>
    </citation>
    <scope>NUCLEOTIDE SEQUENCE</scope>
    <source>
        <strain evidence="3">F156N33</strain>
    </source>
</reference>
<evidence type="ECO:0000256" key="1">
    <source>
        <dbReference type="SAM" id="MobiDB-lite"/>
    </source>
</evidence>
<proteinExistence type="predicted"/>
<sequence length="243" mass="26016">MPQLHTFKMKTFATLASLAALFQQAAANLDVVTLFAKPNAYIQEASATLVLGDIPNPITGDVALWSAIMMQNRESFLQGVTQNSPEGLGYCSSLGNKWCNFAYALINGITDILSSGSQPKNGTPIKASPGSRVTTHYKLNSQTQMWDQNVYIDDALVSTISTSQGQHGEIFYISMECAAGTCSTTPAHSWEEVSVTLSQADETFGQNGGWDQGATGGEMSTSDGGRTWRFTTLDVPATNIPPS</sequence>
<evidence type="ECO:0000256" key="2">
    <source>
        <dbReference type="SAM" id="SignalP"/>
    </source>
</evidence>
<feature type="region of interest" description="Disordered" evidence="1">
    <location>
        <begin position="206"/>
        <end position="227"/>
    </location>
</feature>
<feature type="chain" id="PRO_5040392586" evidence="2">
    <location>
        <begin position="28"/>
        <end position="243"/>
    </location>
</feature>
<dbReference type="Proteomes" id="UP000782241">
    <property type="component" value="Unassembled WGS sequence"/>
</dbReference>
<feature type="signal peptide" evidence="2">
    <location>
        <begin position="1"/>
        <end position="27"/>
    </location>
</feature>
<organism evidence="3 4">
    <name type="scientific">Fusarium avenaceum</name>
    <dbReference type="NCBI Taxonomy" id="40199"/>
    <lineage>
        <taxon>Eukaryota</taxon>
        <taxon>Fungi</taxon>
        <taxon>Dikarya</taxon>
        <taxon>Ascomycota</taxon>
        <taxon>Pezizomycotina</taxon>
        <taxon>Sordariomycetes</taxon>
        <taxon>Hypocreomycetidae</taxon>
        <taxon>Hypocreales</taxon>
        <taxon>Nectriaceae</taxon>
        <taxon>Fusarium</taxon>
        <taxon>Fusarium tricinctum species complex</taxon>
    </lineage>
</organism>
<accession>A0A9P7H647</accession>
<feature type="compositionally biased region" description="Gly residues" evidence="1">
    <location>
        <begin position="206"/>
        <end position="216"/>
    </location>
</feature>
<name>A0A9P7H647_9HYPO</name>
<keyword evidence="4" id="KW-1185">Reference proteome</keyword>
<protein>
    <submittedName>
        <fullName evidence="3">Uncharacterized protein</fullName>
    </submittedName>
</protein>
<evidence type="ECO:0000313" key="3">
    <source>
        <dbReference type="EMBL" id="KAG5659137.1"/>
    </source>
</evidence>
<comment type="caution">
    <text evidence="3">The sequence shown here is derived from an EMBL/GenBank/DDBJ whole genome shotgun (WGS) entry which is preliminary data.</text>
</comment>
<dbReference type="AlphaFoldDB" id="A0A9P7H647"/>
<gene>
    <name evidence="3" type="ORF">KAF25_000339</name>
</gene>